<dbReference type="EMBL" id="RCML01000481">
    <property type="protein sequence ID" value="KAG2975813.1"/>
    <property type="molecule type" value="Genomic_DNA"/>
</dbReference>
<proteinExistence type="predicted"/>
<accession>A0A8T0YM95</accession>
<evidence type="ECO:0000313" key="4">
    <source>
        <dbReference type="EMBL" id="KAG2925818.1"/>
    </source>
</evidence>
<evidence type="ECO:0000313" key="6">
    <source>
        <dbReference type="EMBL" id="KAG3216521.1"/>
    </source>
</evidence>
<organism evidence="2 7">
    <name type="scientific">Phytophthora cactorum</name>
    <dbReference type="NCBI Taxonomy" id="29920"/>
    <lineage>
        <taxon>Eukaryota</taxon>
        <taxon>Sar</taxon>
        <taxon>Stramenopiles</taxon>
        <taxon>Oomycota</taxon>
        <taxon>Peronosporomycetes</taxon>
        <taxon>Peronosporales</taxon>
        <taxon>Peronosporaceae</taxon>
        <taxon>Phytophthora</taxon>
    </lineage>
</organism>
<evidence type="ECO:0000313" key="7">
    <source>
        <dbReference type="Proteomes" id="UP000735874"/>
    </source>
</evidence>
<name>A0A8T0YM95_9STRA</name>
<gene>
    <name evidence="2" type="ORF">PC113_g14583</name>
    <name evidence="3" type="ORF">PC115_g13784</name>
    <name evidence="4" type="ORF">PC117_g15077</name>
    <name evidence="5" type="ORF">PC118_g13724</name>
    <name evidence="6" type="ORF">PC129_g12628</name>
</gene>
<feature type="region of interest" description="Disordered" evidence="1">
    <location>
        <begin position="1"/>
        <end position="40"/>
    </location>
</feature>
<dbReference type="EMBL" id="RCMI01000502">
    <property type="protein sequence ID" value="KAG2907737.1"/>
    <property type="molecule type" value="Genomic_DNA"/>
</dbReference>
<dbReference type="Proteomes" id="UP000697107">
    <property type="component" value="Unassembled WGS sequence"/>
</dbReference>
<dbReference type="Proteomes" id="UP000774804">
    <property type="component" value="Unassembled WGS sequence"/>
</dbReference>
<protein>
    <submittedName>
        <fullName evidence="2">Uncharacterized protein</fullName>
    </submittedName>
</protein>
<sequence>MTGHATTIGRPDEASSDPYPVQDGDTIAGPSPTMPHDEECAASRPAFCPPAGCVERRKSTALVVAVRG</sequence>
<dbReference type="Proteomes" id="UP000735874">
    <property type="component" value="Unassembled WGS sequence"/>
</dbReference>
<dbReference type="Proteomes" id="UP000760860">
    <property type="component" value="Unassembled WGS sequence"/>
</dbReference>
<dbReference type="EMBL" id="RCMG01000509">
    <property type="protein sequence ID" value="KAG2852945.1"/>
    <property type="molecule type" value="Genomic_DNA"/>
</dbReference>
<dbReference type="AlphaFoldDB" id="A0A8T0YM95"/>
<dbReference type="EMBL" id="RCMK01000490">
    <property type="protein sequence ID" value="KAG2925818.1"/>
    <property type="molecule type" value="Genomic_DNA"/>
</dbReference>
<evidence type="ECO:0000313" key="3">
    <source>
        <dbReference type="EMBL" id="KAG2907737.1"/>
    </source>
</evidence>
<comment type="caution">
    <text evidence="2">The sequence shown here is derived from an EMBL/GenBank/DDBJ whole genome shotgun (WGS) entry which is preliminary data.</text>
</comment>
<evidence type="ECO:0000313" key="2">
    <source>
        <dbReference type="EMBL" id="KAG2852945.1"/>
    </source>
</evidence>
<dbReference type="EMBL" id="RCMV01000479">
    <property type="protein sequence ID" value="KAG3216521.1"/>
    <property type="molecule type" value="Genomic_DNA"/>
</dbReference>
<evidence type="ECO:0000313" key="5">
    <source>
        <dbReference type="EMBL" id="KAG2975813.1"/>
    </source>
</evidence>
<evidence type="ECO:0000256" key="1">
    <source>
        <dbReference type="SAM" id="MobiDB-lite"/>
    </source>
</evidence>
<dbReference type="Proteomes" id="UP000736787">
    <property type="component" value="Unassembled WGS sequence"/>
</dbReference>
<reference evidence="2" key="1">
    <citation type="submission" date="2018-10" db="EMBL/GenBank/DDBJ databases">
        <title>Effector identification in a new, highly contiguous assembly of the strawberry crown rot pathogen Phytophthora cactorum.</title>
        <authorList>
            <person name="Armitage A.D."/>
            <person name="Nellist C.F."/>
            <person name="Bates H."/>
            <person name="Vickerstaff R.J."/>
            <person name="Harrison R.J."/>
        </authorList>
    </citation>
    <scope>NUCLEOTIDE SEQUENCE</scope>
    <source>
        <strain evidence="2">15-7</strain>
        <strain evidence="3">4032</strain>
        <strain evidence="4">4040</strain>
        <strain evidence="5">P415</strain>
        <strain evidence="6">P421</strain>
    </source>
</reference>